<protein>
    <submittedName>
        <fullName evidence="1">Glycosyl hydrolase family protein</fullName>
    </submittedName>
</protein>
<name>A0ACB7PGS6_9PEZI</name>
<comment type="caution">
    <text evidence="1">The sequence shown here is derived from an EMBL/GenBank/DDBJ whole genome shotgun (WGS) entry which is preliminary data.</text>
</comment>
<reference evidence="1 2" key="1">
    <citation type="journal article" date="2021" name="Nat. Commun.">
        <title>Genetic determinants of endophytism in the Arabidopsis root mycobiome.</title>
        <authorList>
            <person name="Mesny F."/>
            <person name="Miyauchi S."/>
            <person name="Thiergart T."/>
            <person name="Pickel B."/>
            <person name="Atanasova L."/>
            <person name="Karlsson M."/>
            <person name="Huettel B."/>
            <person name="Barry K.W."/>
            <person name="Haridas S."/>
            <person name="Chen C."/>
            <person name="Bauer D."/>
            <person name="Andreopoulos W."/>
            <person name="Pangilinan J."/>
            <person name="LaButti K."/>
            <person name="Riley R."/>
            <person name="Lipzen A."/>
            <person name="Clum A."/>
            <person name="Drula E."/>
            <person name="Henrissat B."/>
            <person name="Kohler A."/>
            <person name="Grigoriev I.V."/>
            <person name="Martin F.M."/>
            <person name="Hacquard S."/>
        </authorList>
    </citation>
    <scope>NUCLEOTIDE SEQUENCE [LARGE SCALE GENOMIC DNA]</scope>
    <source>
        <strain evidence="1 2">MPI-SDFR-AT-0079</strain>
    </source>
</reference>
<keyword evidence="2" id="KW-1185">Reference proteome</keyword>
<sequence>MAMSFASALLLGLSLLPAAGAQIYNELYRPHYHFTPAKNWMNDPNGLLYHNGVYHLYYQYNPGGDTWGAMSWGHATSDDLTHWKHQPIALLARGYPGGISEMFFSGSAVADTENTSGFGTNGTVPFVAMYTSYYPGSLNLPSGKSVNGGQQAQSIAYSLDEGITWTTYDAVNPVILNPPAPYADQWREFRDPFVFWHEPTQKWVSVISLAQLHKLLIYTSPNLKEWTYTSEFGPMNAVGGVWECPSIFPLALDGNDAETKWVAQIGLNPGGPPGVVGSGTQYIVGSFNGTAFIADSNSPPPSPSPISTSVSTSTSPEGATGTVIFQDFEGTADFASRGWVATGGLVGAAPVQGTLPGQQTVSGHAGTRLVNTFLNGDSTTGTLTSPPFTITRPLINFLIGGGNAPGTECINLKIGSQVVRTATGRNEERLLPQIWDATEYMGQTAVLEIVDQQTGGWGHVLIDEITFSGNATTPAPKSDGAFDFNGNGTFASLGWTATGGLVGKSPAPATLAGQQPVSGQRGNFVNTFYDGDATTGTLVSPAFTIAKKRINFLIGGGNAPGVQCINLKVNGEVVRTATGSDSEQLLPKSWDVTALIGQSAVIEIADLSTTGWGHILVDEISFSDVSDEPRGTNWMDWGPDYYAAAPFNGLPSADRTNIAWMNNWQYANNIPTSPWRSMMSIPRKLSLKTINGWPTLIQQPVANWADLQTGTYSNVFNTVEEGNQPISLSGKSLDIIMTFSDRNSASSSQFGLLLRSTSDLAQQTRIGYDFGTKRVFVDRTKSGSVGFDGTFANTYYAPLAPSTDGKVTMRILLDSSSVELFGGEGEVTLSAQIFPQDAGIDVRLFSSGGSTKEVAIDAKMLGSAFDTPPTTGTNSTSISRVSSSQSTSTTLSTAVRTTENTTATSTTTTAVLPSATVPVDFRPVFHFVPEQNWMNEPNGLLKIGSTWHLFFQHNPTGNFWGNLSWGHATSTDLVSWTHKPVAISSADGIQAFTGTAYFDSQNLSGLGSASNPPYLAFYTGYFPSTGVQDQRLAYSLDQGATWTKYQGNPIISQTQEAPHDTTGGLEIRDPKVFYHTPSSRWVMILAHGGQDKVTFWTSSNALAWTWRSDFIASNIPNLPGGIHGWEVPDFFELPIQGTTQKKWVMIITPATGSPAGGNGVFALTGSFDGTTFTADPVDPSSFWLDYGRDFDGALAWENVPTSDGRRILASVMNSYGDHPPTTTWKGMLSFPRTLELATTNNNNNNKLQFLQNPIRELSTTYHNHLLFNLTATTLTPSQSPPLLSTLHALTLDITLSFTPAPNTILSLSVRKSSTQQTVIRYVQNTQQLSVDRTASGDVSYDAAAGGVHTATVRPGGEDGVVRLRVLVDVCSVEVFGGKGEVVISDLVFPEAGADGVGLAVEGGSVVLEGVEVWEVRV</sequence>
<gene>
    <name evidence="1" type="ORF">F5144DRAFT_641592</name>
</gene>
<dbReference type="Proteomes" id="UP000724584">
    <property type="component" value="Unassembled WGS sequence"/>
</dbReference>
<evidence type="ECO:0000313" key="2">
    <source>
        <dbReference type="Proteomes" id="UP000724584"/>
    </source>
</evidence>
<dbReference type="EMBL" id="JAGIZQ010000002">
    <property type="protein sequence ID" value="KAH6640999.1"/>
    <property type="molecule type" value="Genomic_DNA"/>
</dbReference>
<evidence type="ECO:0000313" key="1">
    <source>
        <dbReference type="EMBL" id="KAH6640999.1"/>
    </source>
</evidence>
<keyword evidence="1" id="KW-0378">Hydrolase</keyword>
<accession>A0ACB7PGS6</accession>
<organism evidence="1 2">
    <name type="scientific">Chaetomium tenue</name>
    <dbReference type="NCBI Taxonomy" id="1854479"/>
    <lineage>
        <taxon>Eukaryota</taxon>
        <taxon>Fungi</taxon>
        <taxon>Dikarya</taxon>
        <taxon>Ascomycota</taxon>
        <taxon>Pezizomycotina</taxon>
        <taxon>Sordariomycetes</taxon>
        <taxon>Sordariomycetidae</taxon>
        <taxon>Sordariales</taxon>
        <taxon>Chaetomiaceae</taxon>
        <taxon>Chaetomium</taxon>
    </lineage>
</organism>
<proteinExistence type="predicted"/>